<evidence type="ECO:0000256" key="5">
    <source>
        <dbReference type="NCBIfam" id="TIGR02228"/>
    </source>
</evidence>
<keyword evidence="2 6" id="KW-0812">Transmembrane</keyword>
<evidence type="ECO:0000256" key="2">
    <source>
        <dbReference type="ARBA" id="ARBA00022692"/>
    </source>
</evidence>
<feature type="transmembrane region" description="Helical" evidence="6">
    <location>
        <begin position="148"/>
        <end position="170"/>
    </location>
</feature>
<dbReference type="NCBIfam" id="TIGR02228">
    <property type="entry name" value="sigpep_I_arch"/>
    <property type="match status" value="1"/>
</dbReference>
<evidence type="ECO:0000313" key="7">
    <source>
        <dbReference type="EMBL" id="GIN21815.1"/>
    </source>
</evidence>
<keyword evidence="4 6" id="KW-0472">Membrane</keyword>
<dbReference type="EMBL" id="BOQT01000011">
    <property type="protein sequence ID" value="GIN21815.1"/>
    <property type="molecule type" value="Genomic_DNA"/>
</dbReference>
<comment type="subcellular location">
    <subcellularLocation>
        <location evidence="1">Membrane</location>
    </subcellularLocation>
</comment>
<feature type="transmembrane region" description="Helical" evidence="6">
    <location>
        <begin position="12"/>
        <end position="30"/>
    </location>
</feature>
<evidence type="ECO:0000256" key="3">
    <source>
        <dbReference type="ARBA" id="ARBA00022989"/>
    </source>
</evidence>
<evidence type="ECO:0000256" key="4">
    <source>
        <dbReference type="ARBA" id="ARBA00023136"/>
    </source>
</evidence>
<accession>A0ABQ4K9R1</accession>
<dbReference type="EC" id="3.4.21.89" evidence="5"/>
<name>A0ABQ4K9R1_9BACI</name>
<keyword evidence="3 6" id="KW-1133">Transmembrane helix</keyword>
<evidence type="ECO:0000256" key="6">
    <source>
        <dbReference type="SAM" id="Phobius"/>
    </source>
</evidence>
<dbReference type="CDD" id="cd06530">
    <property type="entry name" value="S26_SPase_I"/>
    <property type="match status" value="1"/>
</dbReference>
<evidence type="ECO:0000256" key="1">
    <source>
        <dbReference type="ARBA" id="ARBA00004370"/>
    </source>
</evidence>
<evidence type="ECO:0000313" key="8">
    <source>
        <dbReference type="Proteomes" id="UP000680279"/>
    </source>
</evidence>
<dbReference type="NCBIfam" id="NF046067">
    <property type="entry name" value="SigPepSipWBacil"/>
    <property type="match status" value="1"/>
</dbReference>
<dbReference type="PANTHER" id="PTHR10806:SF6">
    <property type="entry name" value="SIGNAL PEPTIDASE COMPLEX CATALYTIC SUBUNIT SEC11"/>
    <property type="match status" value="1"/>
</dbReference>
<comment type="caution">
    <text evidence="7">The sequence shown here is derived from an EMBL/GenBank/DDBJ whole genome shotgun (WGS) entry which is preliminary data.</text>
</comment>
<proteinExistence type="predicted"/>
<dbReference type="InterPro" id="IPR036286">
    <property type="entry name" value="LexA/Signal_pep-like_sf"/>
</dbReference>
<dbReference type="InterPro" id="IPR019533">
    <property type="entry name" value="Peptidase_S26"/>
</dbReference>
<keyword evidence="8" id="KW-1185">Reference proteome</keyword>
<dbReference type="Proteomes" id="UP000680279">
    <property type="component" value="Unassembled WGS sequence"/>
</dbReference>
<dbReference type="SUPFAM" id="SSF51306">
    <property type="entry name" value="LexA/Signal peptidase"/>
    <property type="match status" value="1"/>
</dbReference>
<dbReference type="RefSeq" id="WP_018706933.1">
    <property type="nucleotide sequence ID" value="NZ_BOQT01000011.1"/>
</dbReference>
<dbReference type="PRINTS" id="PR00728">
    <property type="entry name" value="SIGNALPTASE"/>
</dbReference>
<gene>
    <name evidence="7" type="primary">sigW_2</name>
    <name evidence="7" type="ORF">J1TS3_29490</name>
</gene>
<reference evidence="7 8" key="1">
    <citation type="submission" date="2021-03" db="EMBL/GenBank/DDBJ databases">
        <title>Antimicrobial resistance genes in bacteria isolated from Japanese honey, and their potential for conferring macrolide and lincosamide resistance in the American foulbrood pathogen Paenibacillus larvae.</title>
        <authorList>
            <person name="Okamoto M."/>
            <person name="Kumagai M."/>
            <person name="Kanamori H."/>
            <person name="Takamatsu D."/>
        </authorList>
    </citation>
    <scope>NUCLEOTIDE SEQUENCE [LARGE SCALE GENOMIC DNA]</scope>
    <source>
        <strain evidence="7 8">J1TS3</strain>
    </source>
</reference>
<dbReference type="InterPro" id="IPR001733">
    <property type="entry name" value="Peptidase_S26B"/>
</dbReference>
<protein>
    <recommendedName>
        <fullName evidence="5">Signal peptidase I</fullName>
        <ecNumber evidence="5">3.4.21.89</ecNumber>
    </recommendedName>
</protein>
<organism evidence="7 8">
    <name type="scientific">Siminovitchia fordii</name>
    <dbReference type="NCBI Taxonomy" id="254759"/>
    <lineage>
        <taxon>Bacteria</taxon>
        <taxon>Bacillati</taxon>
        <taxon>Bacillota</taxon>
        <taxon>Bacilli</taxon>
        <taxon>Bacillales</taxon>
        <taxon>Bacillaceae</taxon>
        <taxon>Siminovitchia</taxon>
    </lineage>
</organism>
<sequence>MKWQKTKKAISNIGSTLSLIVLAVILINVVTSKMSGEYPSIFGYQMKAVLSGSMEPDIKTGSIIFIKITSEGDRFEKGDVITFITKENVLVTHRITEIKDGGSRFITKGDNNNGPDLEPVHIKNIVGQYTGITIPYAGYLFKITESQLGAALLLFLPGILLVGYGLITLWRTMRIPEKYKDSEAQTSNK</sequence>
<dbReference type="PANTHER" id="PTHR10806">
    <property type="entry name" value="SIGNAL PEPTIDASE COMPLEX CATALYTIC SUBUNIT SEC11"/>
    <property type="match status" value="1"/>
</dbReference>